<evidence type="ECO:0000256" key="2">
    <source>
        <dbReference type="SAM" id="Phobius"/>
    </source>
</evidence>
<sequence>MKQRVNLYLPEYRPQLELMSLGTVVTLFVVLLLIVIGVRIGLTLQGSVDQKRLVSLQDNINQKQSLANELTQALKDRNEDPQLLAVFAGLQDTLQDKQRLKEALEDRENLKSTSFSLMLQELAQQHQDDLWLTRISITEDSMIFDGQALQPESVPQWVSRLGGTQYFSGKQFDQARVFRQERALLFTLSTSRGNEAGGQQ</sequence>
<reference evidence="3 4" key="1">
    <citation type="submission" date="2023-06" db="EMBL/GenBank/DDBJ databases">
        <title>Alteromonas sp. ASW11-36 isolated from intertidal sand.</title>
        <authorList>
            <person name="Li Y."/>
        </authorList>
    </citation>
    <scope>NUCLEOTIDE SEQUENCE [LARGE SCALE GENOMIC DNA]</scope>
    <source>
        <strain evidence="3 4">ASW11-36</strain>
    </source>
</reference>
<keyword evidence="2" id="KW-1133">Transmembrane helix</keyword>
<keyword evidence="2" id="KW-0472">Membrane</keyword>
<dbReference type="Pfam" id="PF05137">
    <property type="entry name" value="PilN"/>
    <property type="match status" value="1"/>
</dbReference>
<evidence type="ECO:0000256" key="1">
    <source>
        <dbReference type="SAM" id="Coils"/>
    </source>
</evidence>
<gene>
    <name evidence="3" type="ORF">QTP81_00845</name>
</gene>
<dbReference type="Proteomes" id="UP001234343">
    <property type="component" value="Unassembled WGS sequence"/>
</dbReference>
<keyword evidence="1" id="KW-0175">Coiled coil</keyword>
<dbReference type="RefSeq" id="WP_289363057.1">
    <property type="nucleotide sequence ID" value="NZ_JAUCBP010000001.1"/>
</dbReference>
<feature type="coiled-coil region" evidence="1">
    <location>
        <begin position="53"/>
        <end position="110"/>
    </location>
</feature>
<proteinExistence type="predicted"/>
<protein>
    <submittedName>
        <fullName evidence="3">PilN domain-containing protein</fullName>
    </submittedName>
</protein>
<evidence type="ECO:0000313" key="3">
    <source>
        <dbReference type="EMBL" id="MDM7859149.1"/>
    </source>
</evidence>
<organism evidence="3 4">
    <name type="scientific">Alteromonas arenosi</name>
    <dbReference type="NCBI Taxonomy" id="3055817"/>
    <lineage>
        <taxon>Bacteria</taxon>
        <taxon>Pseudomonadati</taxon>
        <taxon>Pseudomonadota</taxon>
        <taxon>Gammaproteobacteria</taxon>
        <taxon>Alteromonadales</taxon>
        <taxon>Alteromonadaceae</taxon>
        <taxon>Alteromonas/Salinimonas group</taxon>
        <taxon>Alteromonas</taxon>
    </lineage>
</organism>
<keyword evidence="2" id="KW-0812">Transmembrane</keyword>
<dbReference type="EMBL" id="JAUCBP010000001">
    <property type="protein sequence ID" value="MDM7859149.1"/>
    <property type="molecule type" value="Genomic_DNA"/>
</dbReference>
<comment type="caution">
    <text evidence="3">The sequence shown here is derived from an EMBL/GenBank/DDBJ whole genome shotgun (WGS) entry which is preliminary data.</text>
</comment>
<accession>A0ABT7SSH6</accession>
<feature type="transmembrane region" description="Helical" evidence="2">
    <location>
        <begin position="20"/>
        <end position="42"/>
    </location>
</feature>
<evidence type="ECO:0000313" key="4">
    <source>
        <dbReference type="Proteomes" id="UP001234343"/>
    </source>
</evidence>
<name>A0ABT7SSH6_9ALTE</name>
<dbReference type="InterPro" id="IPR007813">
    <property type="entry name" value="PilN"/>
</dbReference>
<keyword evidence="4" id="KW-1185">Reference proteome</keyword>